<sequence>MELIGVGSLRNWSPPHTVMDNRPGYTFAKLEKMMTKLDTTEEITQHLIDSGFTEHSTGGGFSAWFLQFDVPAGRWQVMLTDMETDTACLKPGKPAEIALYGPEGEGAQVLFEVLSEPAKLPEAIARFTKEGEARFGAGTKVQ</sequence>
<dbReference type="AlphaFoldDB" id="A0A5E4VXQ4"/>
<protein>
    <submittedName>
        <fullName evidence="1">Uncharacterized protein</fullName>
    </submittedName>
</protein>
<accession>A0A5E4VXQ4</accession>
<dbReference type="EMBL" id="CABPRY010000006">
    <property type="protein sequence ID" value="VVE17202.1"/>
    <property type="molecule type" value="Genomic_DNA"/>
</dbReference>
<evidence type="ECO:0000313" key="2">
    <source>
        <dbReference type="Proteomes" id="UP000396788"/>
    </source>
</evidence>
<name>A0A5E4VXQ4_9BURK</name>
<dbReference type="Proteomes" id="UP000396788">
    <property type="component" value="Unassembled WGS sequence"/>
</dbReference>
<dbReference type="RefSeq" id="WP_150609372.1">
    <property type="nucleotide sequence ID" value="NZ_CABPRY010000006.1"/>
</dbReference>
<evidence type="ECO:0000313" key="1">
    <source>
        <dbReference type="EMBL" id="VVE17202.1"/>
    </source>
</evidence>
<reference evidence="1 2" key="1">
    <citation type="submission" date="2019-08" db="EMBL/GenBank/DDBJ databases">
        <authorList>
            <person name="Peeters C."/>
        </authorList>
    </citation>
    <scope>NUCLEOTIDE SEQUENCE [LARGE SCALE GENOMIC DNA]</scope>
    <source>
        <strain evidence="1 2">LMG 31107</strain>
    </source>
</reference>
<gene>
    <name evidence="1" type="ORF">PCE31107_02957</name>
</gene>
<proteinExistence type="predicted"/>
<organism evidence="1 2">
    <name type="scientific">Pandoraea cepalis</name>
    <dbReference type="NCBI Taxonomy" id="2508294"/>
    <lineage>
        <taxon>Bacteria</taxon>
        <taxon>Pseudomonadati</taxon>
        <taxon>Pseudomonadota</taxon>
        <taxon>Betaproteobacteria</taxon>
        <taxon>Burkholderiales</taxon>
        <taxon>Burkholderiaceae</taxon>
        <taxon>Pandoraea</taxon>
    </lineage>
</organism>